<feature type="compositionally biased region" description="Polar residues" evidence="1">
    <location>
        <begin position="262"/>
        <end position="289"/>
    </location>
</feature>
<protein>
    <recommendedName>
        <fullName evidence="4">Glycosyltransferase family 31 protein</fullName>
    </recommendedName>
</protein>
<accession>A0A5N6E701</accession>
<feature type="region of interest" description="Disordered" evidence="1">
    <location>
        <begin position="261"/>
        <end position="293"/>
    </location>
</feature>
<evidence type="ECO:0008006" key="4">
    <source>
        <dbReference type="Google" id="ProtNLM"/>
    </source>
</evidence>
<proteinExistence type="predicted"/>
<dbReference type="Proteomes" id="UP000326799">
    <property type="component" value="Unassembled WGS sequence"/>
</dbReference>
<evidence type="ECO:0000256" key="1">
    <source>
        <dbReference type="SAM" id="MobiDB-lite"/>
    </source>
</evidence>
<gene>
    <name evidence="2" type="ORF">BDV33DRAFT_210306</name>
</gene>
<name>A0A5N6E701_9EURO</name>
<organism evidence="2 3">
    <name type="scientific">Aspergillus novoparasiticus</name>
    <dbReference type="NCBI Taxonomy" id="986946"/>
    <lineage>
        <taxon>Eukaryota</taxon>
        <taxon>Fungi</taxon>
        <taxon>Dikarya</taxon>
        <taxon>Ascomycota</taxon>
        <taxon>Pezizomycotina</taxon>
        <taxon>Eurotiomycetes</taxon>
        <taxon>Eurotiomycetidae</taxon>
        <taxon>Eurotiales</taxon>
        <taxon>Aspergillaceae</taxon>
        <taxon>Aspergillus</taxon>
        <taxon>Aspergillus subgen. Circumdati</taxon>
    </lineage>
</organism>
<sequence length="590" mass="64416">MHSNFIILSDFEEEISGVQIQDISTTTQAPHPASPTIGGGLLDKWKFLPMINETLHARADARWYVFIEADTYVVWPNLLAWLEKFNAKVHQIIDTVKGILGVGTPPLPIMYTRSGGDNAASPKGKILFQYDPAQDYSHANDGCFIQKAMERVWVEDKPKWIHQRYWAAYDDQIVFNSHWKRDSCPISHSVISMPSLPSPVHGHQSLVPAIVSYSALPSFSDSMAPKAKSWGGLSSSLSTEATVWPPFTSTRGAMITHMSYGPSATTSTKNIPSSTSLAQSENSSAQVSETAPGVSDAVLTMSDQSRPTTLKGRPTSMPSSEVMPFCYIDAGPHVDEPACVCTDRTSTYYASTMSNQSGANLCAYPTPPPSISTTRIHSTAAQTTIAPFFNTESMVVTYCAKPTPTYSEGLSMIECGDNSTIVETLHPQPGTATLHVYEAWETAAVGPIVYVAAVMKDIDGVIVANRTDNSQVRFGETLTIPVMNYPKDSITIEASFMYGTNRKRTPIGAPPRPMPVDHSYLKFQANGFSFDTKHDSDTEKGHTLPYCKVGEWDHGSALGQLKDFLDIIPGINALGSLLDIPDSLPNRQMD</sequence>
<evidence type="ECO:0000313" key="3">
    <source>
        <dbReference type="Proteomes" id="UP000326799"/>
    </source>
</evidence>
<dbReference type="EMBL" id="ML733634">
    <property type="protein sequence ID" value="KAB8213341.1"/>
    <property type="molecule type" value="Genomic_DNA"/>
</dbReference>
<reference evidence="2 3" key="1">
    <citation type="submission" date="2019-04" db="EMBL/GenBank/DDBJ databases">
        <title>Fungal friends and foes A comparative genomics study of 23 Aspergillus species from section Flavi.</title>
        <authorList>
            <consortium name="DOE Joint Genome Institute"/>
            <person name="Kjaerbolling I."/>
            <person name="Vesth T.C."/>
            <person name="Frisvad J.C."/>
            <person name="Nybo J.L."/>
            <person name="Theobald S."/>
            <person name="Kildgaard S."/>
            <person name="Petersen T.I."/>
            <person name="Kuo A."/>
            <person name="Sato A."/>
            <person name="Lyhne E.K."/>
            <person name="Kogle M.E."/>
            <person name="Wiebenga A."/>
            <person name="Kun R.S."/>
            <person name="Lubbers R.J."/>
            <person name="Makela M.R."/>
            <person name="Barry K."/>
            <person name="Chovatia M."/>
            <person name="Clum A."/>
            <person name="Daum C."/>
            <person name="Haridas S."/>
            <person name="He G."/>
            <person name="LaButti K."/>
            <person name="Lipzen A."/>
            <person name="Mondo S."/>
            <person name="Pangilinan J."/>
            <person name="Riley R."/>
            <person name="Salamov A."/>
            <person name="Simmons B.A."/>
            <person name="Magnuson J.K."/>
            <person name="Henrissat B."/>
            <person name="Mortensen U.H."/>
            <person name="Larsen T.O."/>
            <person name="De vries R.P."/>
            <person name="Grigoriev I.V."/>
            <person name="Machida M."/>
            <person name="Baker S.E."/>
            <person name="Andersen M.R."/>
        </authorList>
    </citation>
    <scope>NUCLEOTIDE SEQUENCE [LARGE SCALE GENOMIC DNA]</scope>
    <source>
        <strain evidence="2 3">CBS 126849</strain>
    </source>
</reference>
<dbReference type="Gene3D" id="3.90.550.50">
    <property type="match status" value="1"/>
</dbReference>
<keyword evidence="3" id="KW-1185">Reference proteome</keyword>
<evidence type="ECO:0000313" key="2">
    <source>
        <dbReference type="EMBL" id="KAB8213341.1"/>
    </source>
</evidence>
<dbReference type="AlphaFoldDB" id="A0A5N6E701"/>